<dbReference type="GO" id="GO:0045259">
    <property type="term" value="C:proton-transporting ATP synthase complex"/>
    <property type="evidence" value="ECO:0007669"/>
    <property type="project" value="UniProtKB-KW"/>
</dbReference>
<comment type="subunit">
    <text evidence="13">F-type ATPases have 2 components, F(1) - the catalytic core - and F(0) - the membrane proton channel. F(1) has five subunits: alpha(3), beta(3), gamma(1), delta(1), epsilon(1). F(0) has three main subunits: a(1), b(2) and c(10-14). The alpha and beta chains form an alternating ring which encloses part of the gamma chain. F(1) is attached to F(0) by a central stalk formed by the gamma and epsilon chains, while a peripheral stalk is formed by the delta and b chains.</text>
</comment>
<keyword evidence="16" id="KW-0732">Signal</keyword>
<dbReference type="PANTHER" id="PTHR33445">
    <property type="entry name" value="ATP SYNTHASE SUBUNIT B', CHLOROPLASTIC"/>
    <property type="match status" value="1"/>
</dbReference>
<dbReference type="NCBIfam" id="NF009989">
    <property type="entry name" value="PRK13455.1"/>
    <property type="match status" value="1"/>
</dbReference>
<organism evidence="17 18">
    <name type="scientific">Roseicyclus mahoneyensis</name>
    <dbReference type="NCBI Taxonomy" id="164332"/>
    <lineage>
        <taxon>Bacteria</taxon>
        <taxon>Pseudomonadati</taxon>
        <taxon>Pseudomonadota</taxon>
        <taxon>Alphaproteobacteria</taxon>
        <taxon>Rhodobacterales</taxon>
        <taxon>Roseobacteraceae</taxon>
        <taxon>Roseicyclus</taxon>
    </lineage>
</organism>
<evidence type="ECO:0000256" key="13">
    <source>
        <dbReference type="HAMAP-Rule" id="MF_01398"/>
    </source>
</evidence>
<name>A0A316GKW3_9RHOB</name>
<gene>
    <name evidence="13" type="primary">atpF</name>
    <name evidence="17" type="ORF">C7455_10336</name>
</gene>
<evidence type="ECO:0000256" key="10">
    <source>
        <dbReference type="ARBA" id="ARBA00025198"/>
    </source>
</evidence>
<dbReference type="GO" id="GO:0046933">
    <property type="term" value="F:proton-transporting ATP synthase activity, rotational mechanism"/>
    <property type="evidence" value="ECO:0007669"/>
    <property type="project" value="UniProtKB-UniRule"/>
</dbReference>
<evidence type="ECO:0000256" key="15">
    <source>
        <dbReference type="SAM" id="Coils"/>
    </source>
</evidence>
<evidence type="ECO:0000256" key="11">
    <source>
        <dbReference type="ARBA" id="ARBA00025614"/>
    </source>
</evidence>
<dbReference type="Proteomes" id="UP000245708">
    <property type="component" value="Unassembled WGS sequence"/>
</dbReference>
<proteinExistence type="inferred from homology"/>
<evidence type="ECO:0000256" key="6">
    <source>
        <dbReference type="ARBA" id="ARBA00022989"/>
    </source>
</evidence>
<evidence type="ECO:0000256" key="3">
    <source>
        <dbReference type="ARBA" id="ARBA00022547"/>
    </source>
</evidence>
<dbReference type="GO" id="GO:0012505">
    <property type="term" value="C:endomembrane system"/>
    <property type="evidence" value="ECO:0007669"/>
    <property type="project" value="UniProtKB-SubCell"/>
</dbReference>
<keyword evidence="4 13" id="KW-0812">Transmembrane</keyword>
<evidence type="ECO:0000256" key="9">
    <source>
        <dbReference type="ARBA" id="ARBA00023310"/>
    </source>
</evidence>
<evidence type="ECO:0000313" key="17">
    <source>
        <dbReference type="EMBL" id="PWK60838.1"/>
    </source>
</evidence>
<evidence type="ECO:0000256" key="2">
    <source>
        <dbReference type="ARBA" id="ARBA00022448"/>
    </source>
</evidence>
<feature type="signal peptide" evidence="16">
    <location>
        <begin position="1"/>
        <end position="18"/>
    </location>
</feature>
<evidence type="ECO:0000256" key="5">
    <source>
        <dbReference type="ARBA" id="ARBA00022781"/>
    </source>
</evidence>
<comment type="function">
    <text evidence="10 13">F(1)F(0) ATP synthase produces ATP from ADP in the presence of a proton or sodium gradient. F-type ATPases consist of two structural domains, F(1) containing the extramembraneous catalytic core and F(0) containing the membrane proton channel, linked together by a central stalk and a peripheral stalk. During catalysis, ATP synthesis in the catalytic domain of F(1) is coupled via a rotary mechanism of the central stalk subunits to proton translocation.</text>
</comment>
<dbReference type="InterPro" id="IPR050059">
    <property type="entry name" value="ATP_synthase_B_chain"/>
</dbReference>
<keyword evidence="7 13" id="KW-0406">Ion transport</keyword>
<accession>A0A316GKW3</accession>
<sequence>MNRLLIPALIVTSGPALAAEPGYAPGYGFTSLFNTDFVVLIGFLLFLSILFYFNVPAMLGGMLDKRAEGIKADLDEARALREEAQTLLASYERKSREVADQAERIVAQAKADAEAAAEQARADLARSIERRLAAAEDQIASAEDKAVRSIRNRAVEVAIAAAADSVAKGMGASDANRFIDDAIGEVERRLH</sequence>
<dbReference type="GO" id="GO:0046961">
    <property type="term" value="F:proton-transporting ATPase activity, rotational mechanism"/>
    <property type="evidence" value="ECO:0007669"/>
    <property type="project" value="TreeGrafter"/>
</dbReference>
<evidence type="ECO:0000256" key="7">
    <source>
        <dbReference type="ARBA" id="ARBA00023065"/>
    </source>
</evidence>
<reference evidence="17 18" key="1">
    <citation type="submission" date="2018-05" db="EMBL/GenBank/DDBJ databases">
        <title>Genomic Encyclopedia of Type Strains, Phase IV (KMG-IV): sequencing the most valuable type-strain genomes for metagenomic binning, comparative biology and taxonomic classification.</title>
        <authorList>
            <person name="Goeker M."/>
        </authorList>
    </citation>
    <scope>NUCLEOTIDE SEQUENCE [LARGE SCALE GENOMIC DNA]</scope>
    <source>
        <strain evidence="17 18">DSM 16097</strain>
    </source>
</reference>
<feature type="coiled-coil region" evidence="15">
    <location>
        <begin position="67"/>
        <end position="152"/>
    </location>
</feature>
<evidence type="ECO:0000313" key="18">
    <source>
        <dbReference type="Proteomes" id="UP000245708"/>
    </source>
</evidence>
<feature type="chain" id="PRO_5016343689" description="ATP synthase subunit b" evidence="16">
    <location>
        <begin position="19"/>
        <end position="191"/>
    </location>
</feature>
<dbReference type="CDD" id="cd06503">
    <property type="entry name" value="ATP-synt_Fo_b"/>
    <property type="match status" value="1"/>
</dbReference>
<keyword evidence="6 13" id="KW-1133">Transmembrane helix</keyword>
<keyword evidence="9 13" id="KW-0066">ATP synthesis</keyword>
<keyword evidence="18" id="KW-1185">Reference proteome</keyword>
<dbReference type="EMBL" id="QGGW01000003">
    <property type="protein sequence ID" value="PWK60838.1"/>
    <property type="molecule type" value="Genomic_DNA"/>
</dbReference>
<dbReference type="AlphaFoldDB" id="A0A316GKW3"/>
<evidence type="ECO:0000256" key="14">
    <source>
        <dbReference type="RuleBase" id="RU003848"/>
    </source>
</evidence>
<evidence type="ECO:0000256" key="4">
    <source>
        <dbReference type="ARBA" id="ARBA00022692"/>
    </source>
</evidence>
<comment type="subcellular location">
    <subcellularLocation>
        <location evidence="13">Cell membrane</location>
        <topology evidence="13">Single-pass membrane protein</topology>
    </subcellularLocation>
    <subcellularLocation>
        <location evidence="12">Endomembrane system</location>
        <topology evidence="12">Single-pass membrane protein</topology>
    </subcellularLocation>
</comment>
<keyword evidence="5 13" id="KW-0375">Hydrogen ion transport</keyword>
<feature type="transmembrane region" description="Helical" evidence="13">
    <location>
        <begin position="37"/>
        <end position="55"/>
    </location>
</feature>
<comment type="caution">
    <text evidence="17">The sequence shown here is derived from an EMBL/GenBank/DDBJ whole genome shotgun (WGS) entry which is preliminary data.</text>
</comment>
<keyword evidence="2 13" id="KW-0813">Transport</keyword>
<comment type="similarity">
    <text evidence="1 13 14">Belongs to the ATPase B chain family.</text>
</comment>
<evidence type="ECO:0000256" key="12">
    <source>
        <dbReference type="ARBA" id="ARBA00037847"/>
    </source>
</evidence>
<keyword evidence="8 13" id="KW-0472">Membrane</keyword>
<dbReference type="Pfam" id="PF00430">
    <property type="entry name" value="ATP-synt_B"/>
    <property type="match status" value="1"/>
</dbReference>
<evidence type="ECO:0000256" key="8">
    <source>
        <dbReference type="ARBA" id="ARBA00023136"/>
    </source>
</evidence>
<dbReference type="GO" id="GO:0005886">
    <property type="term" value="C:plasma membrane"/>
    <property type="evidence" value="ECO:0007669"/>
    <property type="project" value="UniProtKB-SubCell"/>
</dbReference>
<evidence type="ECO:0000256" key="16">
    <source>
        <dbReference type="SAM" id="SignalP"/>
    </source>
</evidence>
<dbReference type="HAMAP" id="MF_01398">
    <property type="entry name" value="ATP_synth_b_bprime"/>
    <property type="match status" value="1"/>
</dbReference>
<dbReference type="PANTHER" id="PTHR33445:SF1">
    <property type="entry name" value="ATP SYNTHASE SUBUNIT B"/>
    <property type="match status" value="1"/>
</dbReference>
<dbReference type="RefSeq" id="WP_109666928.1">
    <property type="nucleotide sequence ID" value="NZ_QGGW01000003.1"/>
</dbReference>
<keyword evidence="3 13" id="KW-0138">CF(0)</keyword>
<keyword evidence="15" id="KW-0175">Coiled coil</keyword>
<evidence type="ECO:0000256" key="1">
    <source>
        <dbReference type="ARBA" id="ARBA00005513"/>
    </source>
</evidence>
<dbReference type="OrthoDB" id="8479836at2"/>
<keyword evidence="13" id="KW-1003">Cell membrane</keyword>
<protein>
    <recommendedName>
        <fullName evidence="13">ATP synthase subunit b</fullName>
    </recommendedName>
    <alternativeName>
        <fullName evidence="13">ATP synthase F(0) sector subunit b</fullName>
    </alternativeName>
    <alternativeName>
        <fullName evidence="13">ATPase subunit I</fullName>
    </alternativeName>
    <alternativeName>
        <fullName evidence="13">F-type ATPase subunit b</fullName>
        <shortName evidence="13">F-ATPase subunit b</shortName>
    </alternativeName>
</protein>
<dbReference type="InterPro" id="IPR002146">
    <property type="entry name" value="ATP_synth_b/b'su_bac/chlpt"/>
</dbReference>
<comment type="function">
    <text evidence="11">Component of the F(0) channel, it forms part of the peripheral stalk, linking F(1) to F(0). The b'-subunit is a diverged and duplicated form of b found in plants and photosynthetic bacteria.</text>
</comment>